<dbReference type="SMART" id="SM00034">
    <property type="entry name" value="CLECT"/>
    <property type="match status" value="1"/>
</dbReference>
<proteinExistence type="predicted"/>
<accession>A0A8J5JG45</accession>
<dbReference type="PROSITE" id="PS50068">
    <property type="entry name" value="LDLRA_2"/>
    <property type="match status" value="1"/>
</dbReference>
<name>A0A8J5JG45_HOMAM</name>
<organism evidence="5 6">
    <name type="scientific">Homarus americanus</name>
    <name type="common">American lobster</name>
    <dbReference type="NCBI Taxonomy" id="6706"/>
    <lineage>
        <taxon>Eukaryota</taxon>
        <taxon>Metazoa</taxon>
        <taxon>Ecdysozoa</taxon>
        <taxon>Arthropoda</taxon>
        <taxon>Crustacea</taxon>
        <taxon>Multicrustacea</taxon>
        <taxon>Malacostraca</taxon>
        <taxon>Eumalacostraca</taxon>
        <taxon>Eucarida</taxon>
        <taxon>Decapoda</taxon>
        <taxon>Pleocyemata</taxon>
        <taxon>Astacidea</taxon>
        <taxon>Nephropoidea</taxon>
        <taxon>Nephropidae</taxon>
        <taxon>Homarus</taxon>
    </lineage>
</organism>
<dbReference type="InterPro" id="IPR002172">
    <property type="entry name" value="LDrepeatLR_classA_rpt"/>
</dbReference>
<evidence type="ECO:0000313" key="6">
    <source>
        <dbReference type="Proteomes" id="UP000747542"/>
    </source>
</evidence>
<evidence type="ECO:0000256" key="1">
    <source>
        <dbReference type="ARBA" id="ARBA00023157"/>
    </source>
</evidence>
<reference evidence="5" key="1">
    <citation type="journal article" date="2021" name="Sci. Adv.">
        <title>The American lobster genome reveals insights on longevity, neural, and immune adaptations.</title>
        <authorList>
            <person name="Polinski J.M."/>
            <person name="Zimin A.V."/>
            <person name="Clark K.F."/>
            <person name="Kohn A.B."/>
            <person name="Sadowski N."/>
            <person name="Timp W."/>
            <person name="Ptitsyn A."/>
            <person name="Khanna P."/>
            <person name="Romanova D.Y."/>
            <person name="Williams P."/>
            <person name="Greenwood S.J."/>
            <person name="Moroz L.L."/>
            <person name="Walt D.R."/>
            <person name="Bodnar A.G."/>
        </authorList>
    </citation>
    <scope>NUCLEOTIDE SEQUENCE</scope>
    <source>
        <strain evidence="5">GMGI-L3</strain>
    </source>
</reference>
<feature type="domain" description="C-type lectin" evidence="4">
    <location>
        <begin position="152"/>
        <end position="244"/>
    </location>
</feature>
<gene>
    <name evidence="5" type="primary">Clec-L23</name>
    <name evidence="5" type="ORF">Hamer_G016000</name>
</gene>
<evidence type="ECO:0000313" key="5">
    <source>
        <dbReference type="EMBL" id="KAG7155628.1"/>
    </source>
</evidence>
<feature type="signal peptide" evidence="3">
    <location>
        <begin position="1"/>
        <end position="23"/>
    </location>
</feature>
<dbReference type="EMBL" id="JAHLQT010041065">
    <property type="protein sequence ID" value="KAG7155628.1"/>
    <property type="molecule type" value="Genomic_DNA"/>
</dbReference>
<keyword evidence="1" id="KW-1015">Disulfide bond</keyword>
<dbReference type="AlphaFoldDB" id="A0A8J5JG45"/>
<evidence type="ECO:0000256" key="3">
    <source>
        <dbReference type="SAM" id="SignalP"/>
    </source>
</evidence>
<keyword evidence="6" id="KW-1185">Reference proteome</keyword>
<dbReference type="CDD" id="cd00037">
    <property type="entry name" value="CLECT"/>
    <property type="match status" value="1"/>
</dbReference>
<protein>
    <submittedName>
        <fullName evidence="5">Putative C-type lectin-like 23</fullName>
    </submittedName>
</protein>
<evidence type="ECO:0000259" key="4">
    <source>
        <dbReference type="PROSITE" id="PS50041"/>
    </source>
</evidence>
<dbReference type="PROSITE" id="PS50041">
    <property type="entry name" value="C_TYPE_LECTIN_2"/>
    <property type="match status" value="1"/>
</dbReference>
<keyword evidence="3" id="KW-0732">Signal</keyword>
<feature type="chain" id="PRO_5035226504" evidence="3">
    <location>
        <begin position="24"/>
        <end position="312"/>
    </location>
</feature>
<dbReference type="OrthoDB" id="6351042at2759"/>
<comment type="caution">
    <text evidence="5">The sequence shown here is derived from an EMBL/GenBank/DDBJ whole genome shotgun (WGS) entry which is preliminary data.</text>
</comment>
<sequence>MAPAQLLLVLAASTLILVDEVAAGCQSSNQIECRTGGQCIDQNRVCRSGNQCSDGSDEDPKICKFWTNEDSRCGVSNFYCSGSCYQIYQMCASAQCSQQMDPRVCKLVKTGKLYLEPEGMNLTSSVMQLLETAVNSTLVKKLPYCPMLYTRIGDECFAFFSPAKLPWAESRQFCQSIYGDLLFFNNLTTFDNLLGYMRKALLTTDYWIGGRYDLDTNAWSWVNDDTPMPLGSPYWAERYSSSCVPRSLPHTDPFSSPPAALPGAPCYNYLQAPKERTQGWCSALTYEHYYYISDEICQDTHSPLCILTHDQQ</sequence>
<dbReference type="Proteomes" id="UP000747542">
    <property type="component" value="Unassembled WGS sequence"/>
</dbReference>
<dbReference type="SMART" id="SM00192">
    <property type="entry name" value="LDLa"/>
    <property type="match status" value="1"/>
</dbReference>
<comment type="caution">
    <text evidence="2">Lacks conserved residue(s) required for the propagation of feature annotation.</text>
</comment>
<evidence type="ECO:0000256" key="2">
    <source>
        <dbReference type="PROSITE-ProRule" id="PRU00124"/>
    </source>
</evidence>
<dbReference type="InterPro" id="IPR001304">
    <property type="entry name" value="C-type_lectin-like"/>
</dbReference>